<protein>
    <submittedName>
        <fullName evidence="1">RloB domain-containing protein</fullName>
    </submittedName>
</protein>
<dbReference type="InterPro" id="IPR025591">
    <property type="entry name" value="RloB"/>
</dbReference>
<dbReference type="EMBL" id="CP051627">
    <property type="protein sequence ID" value="UPT21541.1"/>
    <property type="molecule type" value="Genomic_DNA"/>
</dbReference>
<reference evidence="1 2" key="1">
    <citation type="submission" date="2020-04" db="EMBL/GenBank/DDBJ databases">
        <title>Thermobifida alba genome sequencing and assembly.</title>
        <authorList>
            <person name="Luzics S."/>
            <person name="Horvath B."/>
            <person name="Nagy I."/>
            <person name="Toth A."/>
            <person name="Nagy I."/>
            <person name="Kukolya J."/>
        </authorList>
    </citation>
    <scope>NUCLEOTIDE SEQUENCE [LARGE SCALE GENOMIC DNA]</scope>
    <source>
        <strain evidence="1 2">DSM 43795</strain>
    </source>
</reference>
<accession>A0ABY4L1J2</accession>
<organism evidence="1 2">
    <name type="scientific">Thermobifida alba</name>
    <name type="common">Thermomonospora alba</name>
    <dbReference type="NCBI Taxonomy" id="53522"/>
    <lineage>
        <taxon>Bacteria</taxon>
        <taxon>Bacillati</taxon>
        <taxon>Actinomycetota</taxon>
        <taxon>Actinomycetes</taxon>
        <taxon>Streptosporangiales</taxon>
        <taxon>Nocardiopsidaceae</taxon>
        <taxon>Thermobifida</taxon>
    </lineage>
</organism>
<evidence type="ECO:0000313" key="1">
    <source>
        <dbReference type="EMBL" id="UPT21541.1"/>
    </source>
</evidence>
<sequence length="124" mass="14609">MWCVFDVEAPKPHESLDRALRLAAENGIKCAVTNPCFELWLLLHQRDHRVYLTTQQAEQMMRGLNCCYTDNKDFDYSHFTGRHREEAVRRAEALAGNYRHSVDVRARNPWTDVHRLVRKLLART</sequence>
<name>A0ABY4L1J2_THEAE</name>
<gene>
    <name evidence="1" type="ORF">FOF52_11775</name>
</gene>
<evidence type="ECO:0000313" key="2">
    <source>
        <dbReference type="Proteomes" id="UP000832041"/>
    </source>
</evidence>
<keyword evidence="2" id="KW-1185">Reference proteome</keyword>
<proteinExistence type="predicted"/>
<dbReference type="Proteomes" id="UP000832041">
    <property type="component" value="Chromosome"/>
</dbReference>
<dbReference type="Pfam" id="PF13707">
    <property type="entry name" value="RloB"/>
    <property type="match status" value="1"/>
</dbReference>